<comment type="subcellular location">
    <subcellularLocation>
        <location evidence="1">Cytoplasm</location>
    </subcellularLocation>
</comment>
<feature type="zinc finger region" description="TRAF-type" evidence="7">
    <location>
        <begin position="139"/>
        <end position="182"/>
    </location>
</feature>
<dbReference type="Gene3D" id="2.60.210.10">
    <property type="entry name" value="Apoptosis, Tumor Necrosis Factor Receptor Associated Protein 2, Chain A"/>
    <property type="match status" value="1"/>
</dbReference>
<dbReference type="PROSITE" id="PS50145">
    <property type="entry name" value="ZF_TRAF"/>
    <property type="match status" value="1"/>
</dbReference>
<evidence type="ECO:0000313" key="12">
    <source>
        <dbReference type="EMBL" id="CAH3122523.1"/>
    </source>
</evidence>
<feature type="domain" description="MATH" evidence="10">
    <location>
        <begin position="322"/>
        <end position="469"/>
    </location>
</feature>
<evidence type="ECO:0000256" key="1">
    <source>
        <dbReference type="ARBA" id="ARBA00004496"/>
    </source>
</evidence>
<proteinExistence type="predicted"/>
<evidence type="ECO:0000256" key="8">
    <source>
        <dbReference type="SAM" id="Coils"/>
    </source>
</evidence>
<evidence type="ECO:0000256" key="6">
    <source>
        <dbReference type="ARBA" id="ARBA00022833"/>
    </source>
</evidence>
<dbReference type="PROSITE" id="PS50144">
    <property type="entry name" value="MATH"/>
    <property type="match status" value="1"/>
</dbReference>
<dbReference type="SMART" id="SM00061">
    <property type="entry name" value="MATH"/>
    <property type="match status" value="1"/>
</dbReference>
<evidence type="ECO:0000256" key="7">
    <source>
        <dbReference type="PROSITE-ProRule" id="PRU00207"/>
    </source>
</evidence>
<accession>A0ABN8NUF0</accession>
<feature type="domain" description="RING-type" evidence="9">
    <location>
        <begin position="52"/>
        <end position="96"/>
    </location>
</feature>
<dbReference type="InterPro" id="IPR001293">
    <property type="entry name" value="Znf_TRAF"/>
</dbReference>
<dbReference type="PANTHER" id="PTHR10131:SF94">
    <property type="entry name" value="TNF RECEPTOR-ASSOCIATED FACTOR 4"/>
    <property type="match status" value="1"/>
</dbReference>
<comment type="caution">
    <text evidence="12">The sequence shown here is derived from an EMBL/GenBank/DDBJ whole genome shotgun (WGS) entry which is preliminary data.</text>
</comment>
<evidence type="ECO:0000256" key="4">
    <source>
        <dbReference type="ARBA" id="ARBA00022737"/>
    </source>
</evidence>
<keyword evidence="4" id="KW-0677">Repeat</keyword>
<dbReference type="Pfam" id="PF21355">
    <property type="entry name" value="TRAF-mep_MATH"/>
    <property type="match status" value="1"/>
</dbReference>
<dbReference type="InterPro" id="IPR008974">
    <property type="entry name" value="TRAF-like"/>
</dbReference>
<sequence length="473" mass="54149">LRYLPVSSSHEKNKCDGFYIINMAESEAQEVGLSLGGYDEEFINAVEDDLQCTICHLPLKDPMLTKCGHRCCKKCLDEHFKRLEVNNELLNCPVDRNTLIRDKDVFADKATERKILSLAIKCPSEGCDWTGELRNKEIHLASCNFMLISCSNGNCEMKVSRKDLEDHATKKCQWRTVHCDHCCELYPDCQMELHIKNCRKFPVQCSDCGLEMQQEEVNYTATLSHLNIAVIQCPYYYICCNVEVPREKVNFHLETAAKLHLDLACVKLNKNNEEFQEVTKKLEAKIDALEKQVEDKWNFQQKLTRDLSVKLNREVLKLKEESPPFVWKISGFNGLLKSAKKGINTDVESSPFFTGPVGYKLYVYMYPNGDADGKNTHLSVYVSLLKGKYDAILPWPFSKTVTFTLIDQQENELHANNVVVILTPGPANDCFARPLDSNDGYGFSRFISHQELRTRRYIVDDTLFLKVQCSSSD</sequence>
<keyword evidence="8" id="KW-0175">Coiled coil</keyword>
<feature type="non-terminal residue" evidence="12">
    <location>
        <position position="1"/>
    </location>
</feature>
<evidence type="ECO:0000256" key="5">
    <source>
        <dbReference type="ARBA" id="ARBA00022771"/>
    </source>
</evidence>
<keyword evidence="6 7" id="KW-0862">Zinc</keyword>
<dbReference type="Pfam" id="PF00097">
    <property type="entry name" value="zf-C3HC4"/>
    <property type="match status" value="1"/>
</dbReference>
<dbReference type="PIRSF" id="PIRSF015614">
    <property type="entry name" value="TRAF"/>
    <property type="match status" value="1"/>
</dbReference>
<dbReference type="Gene3D" id="3.30.40.10">
    <property type="entry name" value="Zinc/RING finger domain, C3HC4 (zinc finger)"/>
    <property type="match status" value="3"/>
</dbReference>
<dbReference type="PROSITE" id="PS50089">
    <property type="entry name" value="ZF_RING_2"/>
    <property type="match status" value="1"/>
</dbReference>
<dbReference type="InterPro" id="IPR013083">
    <property type="entry name" value="Znf_RING/FYVE/PHD"/>
</dbReference>
<evidence type="ECO:0000259" key="9">
    <source>
        <dbReference type="PROSITE" id="PS50089"/>
    </source>
</evidence>
<dbReference type="InterPro" id="IPR012227">
    <property type="entry name" value="TNF_rcpt-assoc_TRAF_met"/>
</dbReference>
<name>A0ABN8NUF0_9CNID</name>
<evidence type="ECO:0000256" key="2">
    <source>
        <dbReference type="ARBA" id="ARBA00022490"/>
    </source>
</evidence>
<dbReference type="SUPFAM" id="SSF49599">
    <property type="entry name" value="TRAF domain-like"/>
    <property type="match status" value="2"/>
</dbReference>
<feature type="domain" description="TRAF-type" evidence="11">
    <location>
        <begin position="139"/>
        <end position="182"/>
    </location>
</feature>
<organism evidence="12 13">
    <name type="scientific">Porites lobata</name>
    <dbReference type="NCBI Taxonomy" id="104759"/>
    <lineage>
        <taxon>Eukaryota</taxon>
        <taxon>Metazoa</taxon>
        <taxon>Cnidaria</taxon>
        <taxon>Anthozoa</taxon>
        <taxon>Hexacorallia</taxon>
        <taxon>Scleractinia</taxon>
        <taxon>Fungiina</taxon>
        <taxon>Poritidae</taxon>
        <taxon>Porites</taxon>
    </lineage>
</organism>
<feature type="coiled-coil region" evidence="8">
    <location>
        <begin position="265"/>
        <end position="292"/>
    </location>
</feature>
<keyword evidence="5 7" id="KW-0863">Zinc-finger</keyword>
<dbReference type="Pfam" id="PF02176">
    <property type="entry name" value="zf-TRAF"/>
    <property type="match status" value="1"/>
</dbReference>
<dbReference type="EMBL" id="CALNXK010000037">
    <property type="protein sequence ID" value="CAH3122523.1"/>
    <property type="molecule type" value="Genomic_DNA"/>
</dbReference>
<evidence type="ECO:0000259" key="11">
    <source>
        <dbReference type="PROSITE" id="PS50145"/>
    </source>
</evidence>
<dbReference type="SMART" id="SM00184">
    <property type="entry name" value="RING"/>
    <property type="match status" value="1"/>
</dbReference>
<dbReference type="InterPro" id="IPR049342">
    <property type="entry name" value="TRAF1-6_MATH_dom"/>
</dbReference>
<dbReference type="InterPro" id="IPR002083">
    <property type="entry name" value="MATH/TRAF_dom"/>
</dbReference>
<keyword evidence="3 7" id="KW-0479">Metal-binding</keyword>
<dbReference type="CDD" id="cd00270">
    <property type="entry name" value="MATH_TRAF_C"/>
    <property type="match status" value="1"/>
</dbReference>
<dbReference type="PANTHER" id="PTHR10131">
    <property type="entry name" value="TNF RECEPTOR ASSOCIATED FACTOR"/>
    <property type="match status" value="1"/>
</dbReference>
<keyword evidence="2" id="KW-0963">Cytoplasm</keyword>
<keyword evidence="13" id="KW-1185">Reference proteome</keyword>
<dbReference type="SUPFAM" id="SSF57850">
    <property type="entry name" value="RING/U-box"/>
    <property type="match status" value="1"/>
</dbReference>
<evidence type="ECO:0000256" key="3">
    <source>
        <dbReference type="ARBA" id="ARBA00022723"/>
    </source>
</evidence>
<evidence type="ECO:0000259" key="10">
    <source>
        <dbReference type="PROSITE" id="PS50144"/>
    </source>
</evidence>
<dbReference type="InterPro" id="IPR001841">
    <property type="entry name" value="Znf_RING"/>
</dbReference>
<reference evidence="12 13" key="1">
    <citation type="submission" date="2022-05" db="EMBL/GenBank/DDBJ databases">
        <authorList>
            <consortium name="Genoscope - CEA"/>
            <person name="William W."/>
        </authorList>
    </citation>
    <scope>NUCLEOTIDE SEQUENCE [LARGE SCALE GENOMIC DNA]</scope>
</reference>
<evidence type="ECO:0000313" key="13">
    <source>
        <dbReference type="Proteomes" id="UP001159405"/>
    </source>
</evidence>
<protein>
    <recommendedName>
        <fullName evidence="14">TNF receptor-associated factor 4</fullName>
    </recommendedName>
</protein>
<dbReference type="Proteomes" id="UP001159405">
    <property type="component" value="Unassembled WGS sequence"/>
</dbReference>
<evidence type="ECO:0008006" key="14">
    <source>
        <dbReference type="Google" id="ProtNLM"/>
    </source>
</evidence>
<gene>
    <name evidence="12" type="ORF">PLOB_00029427</name>
</gene>
<dbReference type="InterPro" id="IPR018957">
    <property type="entry name" value="Znf_C3HC4_RING-type"/>
</dbReference>